<proteinExistence type="inferred from homology"/>
<dbReference type="Gene3D" id="3.40.50.720">
    <property type="entry name" value="NAD(P)-binding Rossmann-like Domain"/>
    <property type="match status" value="2"/>
</dbReference>
<dbReference type="InterPro" id="IPR006140">
    <property type="entry name" value="D-isomer_DH_NAD-bd"/>
</dbReference>
<dbReference type="GO" id="GO:0051287">
    <property type="term" value="F:NAD binding"/>
    <property type="evidence" value="ECO:0007669"/>
    <property type="project" value="InterPro"/>
</dbReference>
<dbReference type="SUPFAM" id="SSF52283">
    <property type="entry name" value="Formate/glycerate dehydrogenase catalytic domain-like"/>
    <property type="match status" value="1"/>
</dbReference>
<dbReference type="Pfam" id="PF02826">
    <property type="entry name" value="2-Hacid_dh_C"/>
    <property type="match status" value="1"/>
</dbReference>
<dbReference type="EMBL" id="AZFK01000044">
    <property type="protein sequence ID" value="KRL89595.1"/>
    <property type="molecule type" value="Genomic_DNA"/>
</dbReference>
<dbReference type="GO" id="GO:0008720">
    <property type="term" value="F:D-lactate dehydrogenase (NAD+) activity"/>
    <property type="evidence" value="ECO:0007669"/>
    <property type="project" value="TreeGrafter"/>
</dbReference>
<evidence type="ECO:0000256" key="3">
    <source>
        <dbReference type="RuleBase" id="RU003719"/>
    </source>
</evidence>
<evidence type="ECO:0000259" key="5">
    <source>
        <dbReference type="Pfam" id="PF02826"/>
    </source>
</evidence>
<dbReference type="PATRIC" id="fig|1423760.3.peg.1775"/>
<evidence type="ECO:0000313" key="7">
    <source>
        <dbReference type="Proteomes" id="UP000050816"/>
    </source>
</evidence>
<reference evidence="6 7" key="1">
    <citation type="journal article" date="2015" name="Genome Announc.">
        <title>Expanding the biotechnology potential of lactobacilli through comparative genomics of 213 strains and associated genera.</title>
        <authorList>
            <person name="Sun Z."/>
            <person name="Harris H.M."/>
            <person name="McCann A."/>
            <person name="Guo C."/>
            <person name="Argimon S."/>
            <person name="Zhang W."/>
            <person name="Yang X."/>
            <person name="Jeffery I.B."/>
            <person name="Cooney J.C."/>
            <person name="Kagawa T.F."/>
            <person name="Liu W."/>
            <person name="Song Y."/>
            <person name="Salvetti E."/>
            <person name="Wrobel A."/>
            <person name="Rasinkangas P."/>
            <person name="Parkhill J."/>
            <person name="Rea M.C."/>
            <person name="O'Sullivan O."/>
            <person name="Ritari J."/>
            <person name="Douillard F.P."/>
            <person name="Paul Ross R."/>
            <person name="Yang R."/>
            <person name="Briner A.E."/>
            <person name="Felis G.E."/>
            <person name="de Vos W.M."/>
            <person name="Barrangou R."/>
            <person name="Klaenhammer T.R."/>
            <person name="Caufield P.W."/>
            <person name="Cui Y."/>
            <person name="Zhang H."/>
            <person name="O'Toole P.W."/>
        </authorList>
    </citation>
    <scope>NUCLEOTIDE SEQUENCE [LARGE SCALE GENOMIC DNA]</scope>
    <source>
        <strain evidence="6 7">DSM 15946</strain>
    </source>
</reference>
<evidence type="ECO:0000259" key="4">
    <source>
        <dbReference type="Pfam" id="PF00389"/>
    </source>
</evidence>
<dbReference type="InterPro" id="IPR029752">
    <property type="entry name" value="D-isomer_DH_CS1"/>
</dbReference>
<dbReference type="SUPFAM" id="SSF51735">
    <property type="entry name" value="NAD(P)-binding Rossmann-fold domains"/>
    <property type="match status" value="1"/>
</dbReference>
<evidence type="ECO:0000256" key="1">
    <source>
        <dbReference type="ARBA" id="ARBA00005854"/>
    </source>
</evidence>
<dbReference type="Pfam" id="PF00389">
    <property type="entry name" value="2-Hacid_dh"/>
    <property type="match status" value="1"/>
</dbReference>
<sequence>MTKILMTSVRPDEQAAIDAYAAIHQIKIITSPHVIQASLDLVPGVDGVVIQQRGAVPAEVYPFLKQHGLRQITTRTAGVDTIDLPLARANGLVVTNVPAYSPRSVAEFALMQIFRLLRHTPTLDHRVAAGDFRWAGLQAKEIHTATIGIIGVGRIGGTLAQLLHALGAKVLGFDLKPRPELAEIVEYTTKRELLARADVVSLHVDLNPTSVGLIGAPELALMQPSASLVNASRGPVVDTAALIAALKDHTIAAAALDTVEREAPVFNQDYHADLATLPTPIQTLLALPNVIMTPHIAFFTNQAVQNMVEIALDDVLAILAGKPSAHEITALP</sequence>
<dbReference type="RefSeq" id="WP_056954928.1">
    <property type="nucleotide sequence ID" value="NZ_AZFK01000044.1"/>
</dbReference>
<dbReference type="AlphaFoldDB" id="A0A0R1UJR3"/>
<name>A0A0R1UJR3_9LACO</name>
<dbReference type="InterPro" id="IPR058205">
    <property type="entry name" value="D-LDH-like"/>
</dbReference>
<dbReference type="PANTHER" id="PTHR43026">
    <property type="entry name" value="2-HYDROXYACID DEHYDROGENASE HOMOLOG 1-RELATED"/>
    <property type="match status" value="1"/>
</dbReference>
<comment type="similarity">
    <text evidence="1 3">Belongs to the D-isomer specific 2-hydroxyacid dehydrogenase family.</text>
</comment>
<comment type="caution">
    <text evidence="6">The sequence shown here is derived from an EMBL/GenBank/DDBJ whole genome shotgun (WGS) entry which is preliminary data.</text>
</comment>
<keyword evidence="3" id="KW-0560">Oxidoreductase</keyword>
<dbReference type="InterPro" id="IPR006139">
    <property type="entry name" value="D-isomer_2_OHA_DH_cat_dom"/>
</dbReference>
<dbReference type="Proteomes" id="UP000050816">
    <property type="component" value="Unassembled WGS sequence"/>
</dbReference>
<dbReference type="PROSITE" id="PS00065">
    <property type="entry name" value="D_2_HYDROXYACID_DH_1"/>
    <property type="match status" value="1"/>
</dbReference>
<gene>
    <name evidence="6" type="ORF">FC43_GL001700</name>
</gene>
<accession>A0A0R1UJR3</accession>
<dbReference type="InterPro" id="IPR036291">
    <property type="entry name" value="NAD(P)-bd_dom_sf"/>
</dbReference>
<protein>
    <submittedName>
        <fullName evidence="6">D-lactate dehydrogenase</fullName>
    </submittedName>
</protein>
<feature type="domain" description="D-isomer specific 2-hydroxyacid dehydrogenase NAD-binding" evidence="5">
    <location>
        <begin position="110"/>
        <end position="297"/>
    </location>
</feature>
<feature type="domain" description="D-isomer specific 2-hydroxyacid dehydrogenase catalytic" evidence="4">
    <location>
        <begin position="5"/>
        <end position="328"/>
    </location>
</feature>
<organism evidence="6 7">
    <name type="scientific">Limosilactobacillus ingluviei DSM 15946</name>
    <dbReference type="NCBI Taxonomy" id="1423760"/>
    <lineage>
        <taxon>Bacteria</taxon>
        <taxon>Bacillati</taxon>
        <taxon>Bacillota</taxon>
        <taxon>Bacilli</taxon>
        <taxon>Lactobacillales</taxon>
        <taxon>Lactobacillaceae</taxon>
        <taxon>Limosilactobacillus</taxon>
    </lineage>
</organism>
<dbReference type="PANTHER" id="PTHR43026:SF1">
    <property type="entry name" value="2-HYDROXYACID DEHYDROGENASE HOMOLOG 1-RELATED"/>
    <property type="match status" value="1"/>
</dbReference>
<evidence type="ECO:0000313" key="6">
    <source>
        <dbReference type="EMBL" id="KRL89595.1"/>
    </source>
</evidence>
<dbReference type="CDD" id="cd12186">
    <property type="entry name" value="LDH"/>
    <property type="match status" value="1"/>
</dbReference>
<evidence type="ECO:0000256" key="2">
    <source>
        <dbReference type="ARBA" id="ARBA00023027"/>
    </source>
</evidence>
<keyword evidence="2" id="KW-0520">NAD</keyword>